<name>A0ABW3WKI0_9FLAO</name>
<organism evidence="2 3">
    <name type="scientific">Lutibacter holmesii</name>
    <dbReference type="NCBI Taxonomy" id="1137985"/>
    <lineage>
        <taxon>Bacteria</taxon>
        <taxon>Pseudomonadati</taxon>
        <taxon>Bacteroidota</taxon>
        <taxon>Flavobacteriia</taxon>
        <taxon>Flavobacteriales</taxon>
        <taxon>Flavobacteriaceae</taxon>
        <taxon>Lutibacter</taxon>
    </lineage>
</organism>
<sequence length="145" mass="17391">MRAKQKKDWYGREKSIEELHDDARNWISEIDFITDEIRFLERLLSYNYINCKEAGLLEEIQKVIKKITAEKKVGITAKEVIQEQERILSNLIKTNAASQNENYFDTHQKLEAEIRFYIHKYKNIKKEIFTIIETILKKKDQKKLV</sequence>
<dbReference type="RefSeq" id="WP_386807250.1">
    <property type="nucleotide sequence ID" value="NZ_JBHTMV010000002.1"/>
</dbReference>
<evidence type="ECO:0000256" key="1">
    <source>
        <dbReference type="SAM" id="Coils"/>
    </source>
</evidence>
<feature type="coiled-coil region" evidence="1">
    <location>
        <begin position="81"/>
        <end position="127"/>
    </location>
</feature>
<accession>A0ABW3WKI0</accession>
<gene>
    <name evidence="2" type="ORF">ACFQ5N_01895</name>
</gene>
<dbReference type="Proteomes" id="UP001597241">
    <property type="component" value="Unassembled WGS sequence"/>
</dbReference>
<evidence type="ECO:0000313" key="3">
    <source>
        <dbReference type="Proteomes" id="UP001597241"/>
    </source>
</evidence>
<evidence type="ECO:0000313" key="2">
    <source>
        <dbReference type="EMBL" id="MFD1292575.1"/>
    </source>
</evidence>
<proteinExistence type="predicted"/>
<comment type="caution">
    <text evidence="2">The sequence shown here is derived from an EMBL/GenBank/DDBJ whole genome shotgun (WGS) entry which is preliminary data.</text>
</comment>
<reference evidence="3" key="1">
    <citation type="journal article" date="2019" name="Int. J. Syst. Evol. Microbiol.">
        <title>The Global Catalogue of Microorganisms (GCM) 10K type strain sequencing project: providing services to taxonomists for standard genome sequencing and annotation.</title>
        <authorList>
            <consortium name="The Broad Institute Genomics Platform"/>
            <consortium name="The Broad Institute Genome Sequencing Center for Infectious Disease"/>
            <person name="Wu L."/>
            <person name="Ma J."/>
        </authorList>
    </citation>
    <scope>NUCLEOTIDE SEQUENCE [LARGE SCALE GENOMIC DNA]</scope>
    <source>
        <strain evidence="3">CCUG 62221</strain>
    </source>
</reference>
<keyword evidence="3" id="KW-1185">Reference proteome</keyword>
<protein>
    <submittedName>
        <fullName evidence="2">Uncharacterized protein</fullName>
    </submittedName>
</protein>
<keyword evidence="1" id="KW-0175">Coiled coil</keyword>
<dbReference type="EMBL" id="JBHTMV010000002">
    <property type="protein sequence ID" value="MFD1292575.1"/>
    <property type="molecule type" value="Genomic_DNA"/>
</dbReference>